<evidence type="ECO:0000256" key="9">
    <source>
        <dbReference type="PROSITE-ProRule" id="PRU00182"/>
    </source>
</evidence>
<gene>
    <name evidence="11" type="ORF">UW41_C0013G0004</name>
</gene>
<name>A0A0G1HQQ8_9BACT</name>
<dbReference type="PANTHER" id="PTHR11766:SF1">
    <property type="entry name" value="TYROSINE--TRNA LIGASE"/>
    <property type="match status" value="1"/>
</dbReference>
<dbReference type="CDD" id="cd00805">
    <property type="entry name" value="TyrRS_core"/>
    <property type="match status" value="1"/>
</dbReference>
<dbReference type="PANTHER" id="PTHR11766">
    <property type="entry name" value="TYROSYL-TRNA SYNTHETASE"/>
    <property type="match status" value="1"/>
</dbReference>
<dbReference type="GO" id="GO:0005829">
    <property type="term" value="C:cytosol"/>
    <property type="evidence" value="ECO:0007669"/>
    <property type="project" value="TreeGrafter"/>
</dbReference>
<keyword evidence="3 10" id="KW-0547">Nucleotide-binding</keyword>
<sequence>MDEASKKELIESFLTRGVENIIPSRTELEKLLYSDKKLNVYLGIDPTATRIHLGHAFPLRKLQILADLGHNVTFLIGDFTAKVGDTSDKEAERPILTDEQIEENFQTYKKQASKLLDFSKVKVHHNSEWLSKLNFGDVLKLTRNFSLNDFISRELIKKRLSEGKPVSLPEVLYPIMQGYDSYFMDTDIQLGGTDQTFNMQAGRTLQKNLRGKESFVLANGFLPGTDGRKMSKSWGNAIWIEDTPEEIYGKVMSTADDVILTYYLMGTNASQQVIDGARERLENGENPMNLKKELAKIIVSELHGEEQAKPSEEYFENTVVKKIAGEDTPVIKVDFSVPILGAEASLAAYALANGLVSSNSEFKTLLKEGAIYLNDKRIDGEAELALNQGENVVRIGKRKYLKLVK</sequence>
<keyword evidence="4 10" id="KW-0067">ATP-binding</keyword>
<protein>
    <recommendedName>
        <fullName evidence="1 8">Tyrosine--tRNA ligase</fullName>
        <ecNumber evidence="1 8">6.1.1.1</ecNumber>
    </recommendedName>
</protein>
<dbReference type="InterPro" id="IPR036986">
    <property type="entry name" value="S4_RNA-bd_sf"/>
</dbReference>
<keyword evidence="9" id="KW-0694">RNA-binding</keyword>
<evidence type="ECO:0000256" key="3">
    <source>
        <dbReference type="ARBA" id="ARBA00022741"/>
    </source>
</evidence>
<evidence type="ECO:0000256" key="10">
    <source>
        <dbReference type="RuleBase" id="RU363036"/>
    </source>
</evidence>
<dbReference type="SUPFAM" id="SSF55174">
    <property type="entry name" value="Alpha-L RNA-binding motif"/>
    <property type="match status" value="1"/>
</dbReference>
<keyword evidence="6 10" id="KW-0030">Aminoacyl-tRNA synthetase</keyword>
<dbReference type="GO" id="GO:0004831">
    <property type="term" value="F:tyrosine-tRNA ligase activity"/>
    <property type="evidence" value="ECO:0007669"/>
    <property type="project" value="UniProtKB-UniRule"/>
</dbReference>
<evidence type="ECO:0000256" key="6">
    <source>
        <dbReference type="ARBA" id="ARBA00023146"/>
    </source>
</evidence>
<dbReference type="GO" id="GO:0005524">
    <property type="term" value="F:ATP binding"/>
    <property type="evidence" value="ECO:0007669"/>
    <property type="project" value="UniProtKB-KW"/>
</dbReference>
<dbReference type="InterPro" id="IPR002307">
    <property type="entry name" value="Tyr-tRNA-ligase"/>
</dbReference>
<dbReference type="Gene3D" id="3.10.290.10">
    <property type="entry name" value="RNA-binding S4 domain"/>
    <property type="match status" value="1"/>
</dbReference>
<dbReference type="Gene3D" id="1.10.240.10">
    <property type="entry name" value="Tyrosyl-Transfer RNA Synthetase"/>
    <property type="match status" value="1"/>
</dbReference>
<keyword evidence="2 10" id="KW-0436">Ligase</keyword>
<evidence type="ECO:0000313" key="12">
    <source>
        <dbReference type="Proteomes" id="UP000034172"/>
    </source>
</evidence>
<dbReference type="GO" id="GO:0006437">
    <property type="term" value="P:tyrosyl-tRNA aminoacylation"/>
    <property type="evidence" value="ECO:0007669"/>
    <property type="project" value="UniProtKB-UniRule"/>
</dbReference>
<dbReference type="STRING" id="1618392.UW41_C0013G0004"/>
<comment type="caution">
    <text evidence="11">The sequence shown here is derived from an EMBL/GenBank/DDBJ whole genome shotgun (WGS) entry which is preliminary data.</text>
</comment>
<evidence type="ECO:0000256" key="4">
    <source>
        <dbReference type="ARBA" id="ARBA00022840"/>
    </source>
</evidence>
<evidence type="ECO:0000256" key="1">
    <source>
        <dbReference type="ARBA" id="ARBA00013160"/>
    </source>
</evidence>
<dbReference type="InterPro" id="IPR024088">
    <property type="entry name" value="Tyr-tRNA-ligase_bac-type"/>
</dbReference>
<evidence type="ECO:0000313" key="11">
    <source>
        <dbReference type="EMBL" id="KKT49013.1"/>
    </source>
</evidence>
<keyword evidence="5 10" id="KW-0648">Protein biosynthesis</keyword>
<comment type="catalytic activity">
    <reaction evidence="7">
        <text>tRNA(Tyr) + L-tyrosine + ATP = L-tyrosyl-tRNA(Tyr) + AMP + diphosphate + H(+)</text>
        <dbReference type="Rhea" id="RHEA:10220"/>
        <dbReference type="Rhea" id="RHEA-COMP:9706"/>
        <dbReference type="Rhea" id="RHEA-COMP:9707"/>
        <dbReference type="ChEBI" id="CHEBI:15378"/>
        <dbReference type="ChEBI" id="CHEBI:30616"/>
        <dbReference type="ChEBI" id="CHEBI:33019"/>
        <dbReference type="ChEBI" id="CHEBI:58315"/>
        <dbReference type="ChEBI" id="CHEBI:78442"/>
        <dbReference type="ChEBI" id="CHEBI:78536"/>
        <dbReference type="ChEBI" id="CHEBI:456215"/>
        <dbReference type="EC" id="6.1.1.1"/>
    </reaction>
</comment>
<evidence type="ECO:0000256" key="5">
    <source>
        <dbReference type="ARBA" id="ARBA00022917"/>
    </source>
</evidence>
<dbReference type="PATRIC" id="fig|1618392.3.peg.588"/>
<dbReference type="EMBL" id="LCIE01000013">
    <property type="protein sequence ID" value="KKT49013.1"/>
    <property type="molecule type" value="Genomic_DNA"/>
</dbReference>
<evidence type="ECO:0000256" key="7">
    <source>
        <dbReference type="ARBA" id="ARBA00048248"/>
    </source>
</evidence>
<comment type="similarity">
    <text evidence="10">Belongs to the class-I aminoacyl-tRNA synthetase family.</text>
</comment>
<dbReference type="Gene3D" id="3.40.50.620">
    <property type="entry name" value="HUPs"/>
    <property type="match status" value="1"/>
</dbReference>
<dbReference type="InterPro" id="IPR002305">
    <property type="entry name" value="aa-tRNA-synth_Ic"/>
</dbReference>
<dbReference type="GO" id="GO:0003723">
    <property type="term" value="F:RNA binding"/>
    <property type="evidence" value="ECO:0007669"/>
    <property type="project" value="UniProtKB-KW"/>
</dbReference>
<dbReference type="Proteomes" id="UP000034172">
    <property type="component" value="Unassembled WGS sequence"/>
</dbReference>
<dbReference type="Pfam" id="PF00579">
    <property type="entry name" value="tRNA-synt_1b"/>
    <property type="match status" value="1"/>
</dbReference>
<dbReference type="SUPFAM" id="SSF52374">
    <property type="entry name" value="Nucleotidylyl transferase"/>
    <property type="match status" value="1"/>
</dbReference>
<accession>A0A0G1HQQ8</accession>
<proteinExistence type="inferred from homology"/>
<dbReference type="PRINTS" id="PR01040">
    <property type="entry name" value="TRNASYNTHTYR"/>
</dbReference>
<dbReference type="EC" id="6.1.1.1" evidence="1 8"/>
<dbReference type="NCBIfam" id="TIGR00234">
    <property type="entry name" value="tyrS"/>
    <property type="match status" value="1"/>
</dbReference>
<dbReference type="PROSITE" id="PS50889">
    <property type="entry name" value="S4"/>
    <property type="match status" value="1"/>
</dbReference>
<dbReference type="AlphaFoldDB" id="A0A0G1HQQ8"/>
<evidence type="ECO:0000256" key="8">
    <source>
        <dbReference type="NCBIfam" id="TIGR00234"/>
    </source>
</evidence>
<evidence type="ECO:0000256" key="2">
    <source>
        <dbReference type="ARBA" id="ARBA00022598"/>
    </source>
</evidence>
<dbReference type="InterPro" id="IPR014729">
    <property type="entry name" value="Rossmann-like_a/b/a_fold"/>
</dbReference>
<organism evidence="11 12">
    <name type="scientific">Candidatus Collierbacteria bacterium GW2011_GWC2_44_18</name>
    <dbReference type="NCBI Taxonomy" id="1618392"/>
    <lineage>
        <taxon>Bacteria</taxon>
        <taxon>Candidatus Collieribacteriota</taxon>
    </lineage>
</organism>
<reference evidence="11 12" key="1">
    <citation type="journal article" date="2015" name="Nature">
        <title>rRNA introns, odd ribosomes, and small enigmatic genomes across a large radiation of phyla.</title>
        <authorList>
            <person name="Brown C.T."/>
            <person name="Hug L.A."/>
            <person name="Thomas B.C."/>
            <person name="Sharon I."/>
            <person name="Castelle C.J."/>
            <person name="Singh A."/>
            <person name="Wilkins M.J."/>
            <person name="Williams K.H."/>
            <person name="Banfield J.F."/>
        </authorList>
    </citation>
    <scope>NUCLEOTIDE SEQUENCE [LARGE SCALE GENOMIC DNA]</scope>
</reference>